<evidence type="ECO:0000256" key="5">
    <source>
        <dbReference type="ARBA" id="ARBA00022679"/>
    </source>
</evidence>
<dbReference type="GO" id="GO:0030288">
    <property type="term" value="C:outer membrane-bounded periplasmic space"/>
    <property type="evidence" value="ECO:0007669"/>
    <property type="project" value="TreeGrafter"/>
</dbReference>
<keyword evidence="13" id="KW-0961">Cell wall biogenesis/degradation</keyword>
<evidence type="ECO:0000256" key="3">
    <source>
        <dbReference type="ARBA" id="ARBA00022670"/>
    </source>
</evidence>
<dbReference type="InterPro" id="IPR023346">
    <property type="entry name" value="Lysozyme-like_dom_sf"/>
</dbReference>
<comment type="catalytic activity">
    <reaction evidence="15">
        <text>[GlcNAc-(1-&gt;4)-Mur2Ac(oyl-L-Ala-gamma-D-Glu-L-Lys-D-Ala-D-Ala)](n)-di-trans,octa-cis-undecaprenyl diphosphate + beta-D-GlcNAc-(1-&gt;4)-Mur2Ac(oyl-L-Ala-gamma-D-Glu-L-Lys-D-Ala-D-Ala)-di-trans,octa-cis-undecaprenyl diphosphate = [GlcNAc-(1-&gt;4)-Mur2Ac(oyl-L-Ala-gamma-D-Glu-L-Lys-D-Ala-D-Ala)](n+1)-di-trans,octa-cis-undecaprenyl diphosphate + di-trans,octa-cis-undecaprenyl diphosphate + H(+)</text>
        <dbReference type="Rhea" id="RHEA:23708"/>
        <dbReference type="Rhea" id="RHEA-COMP:9602"/>
        <dbReference type="Rhea" id="RHEA-COMP:9603"/>
        <dbReference type="ChEBI" id="CHEBI:15378"/>
        <dbReference type="ChEBI" id="CHEBI:58405"/>
        <dbReference type="ChEBI" id="CHEBI:60033"/>
        <dbReference type="ChEBI" id="CHEBI:78435"/>
        <dbReference type="EC" id="2.4.99.28"/>
    </reaction>
</comment>
<keyword evidence="4" id="KW-0328">Glycosyltransferase</keyword>
<dbReference type="PANTHER" id="PTHR32282:SF27">
    <property type="entry name" value="PENICILLIN-BINDING PROTEIN 1A"/>
    <property type="match status" value="1"/>
</dbReference>
<dbReference type="Gene3D" id="1.10.3810.10">
    <property type="entry name" value="Biosynthetic peptidoglycan transglycosylase-like"/>
    <property type="match status" value="1"/>
</dbReference>
<comment type="caution">
    <text evidence="18">The sequence shown here is derived from an EMBL/GenBank/DDBJ whole genome shotgun (WGS) entry which is preliminary data.</text>
</comment>
<dbReference type="PANTHER" id="PTHR32282">
    <property type="entry name" value="BINDING PROTEIN TRANSPEPTIDASE, PUTATIVE-RELATED"/>
    <property type="match status" value="1"/>
</dbReference>
<dbReference type="InterPro" id="IPR050396">
    <property type="entry name" value="Glycosyltr_51/Transpeptidase"/>
</dbReference>
<proteinExistence type="predicted"/>
<evidence type="ECO:0000256" key="15">
    <source>
        <dbReference type="ARBA" id="ARBA00049902"/>
    </source>
</evidence>
<dbReference type="OrthoDB" id="9766909at2"/>
<evidence type="ECO:0000256" key="12">
    <source>
        <dbReference type="ARBA" id="ARBA00023268"/>
    </source>
</evidence>
<keyword evidence="12" id="KW-0511">Multifunctional enzyme</keyword>
<dbReference type="InterPro" id="IPR001264">
    <property type="entry name" value="Glyco_trans_51"/>
</dbReference>
<accession>A0A1U7NZJ9</accession>
<dbReference type="Pfam" id="PF00905">
    <property type="entry name" value="Transpeptidase"/>
    <property type="match status" value="1"/>
</dbReference>
<keyword evidence="8" id="KW-0133">Cell shape</keyword>
<dbReference type="InterPro" id="IPR036950">
    <property type="entry name" value="PBP_transglycosylase"/>
</dbReference>
<evidence type="ECO:0000256" key="6">
    <source>
        <dbReference type="ARBA" id="ARBA00022692"/>
    </source>
</evidence>
<feature type="domain" description="Glycosyl transferase family 51" evidence="17">
    <location>
        <begin position="110"/>
        <end position="279"/>
    </location>
</feature>
<evidence type="ECO:0000256" key="11">
    <source>
        <dbReference type="ARBA" id="ARBA00023136"/>
    </source>
</evidence>
<dbReference type="STRING" id="249408.BOO71_0006130"/>
<dbReference type="SUPFAM" id="SSF56601">
    <property type="entry name" value="beta-lactamase/transpeptidase-like"/>
    <property type="match status" value="1"/>
</dbReference>
<organism evidence="18 19">
    <name type="scientific">Deinococcus marmoris</name>
    <dbReference type="NCBI Taxonomy" id="249408"/>
    <lineage>
        <taxon>Bacteria</taxon>
        <taxon>Thermotogati</taxon>
        <taxon>Deinococcota</taxon>
        <taxon>Deinococci</taxon>
        <taxon>Deinococcales</taxon>
        <taxon>Deinococcaceae</taxon>
        <taxon>Deinococcus</taxon>
    </lineage>
</organism>
<evidence type="ECO:0000313" key="19">
    <source>
        <dbReference type="Proteomes" id="UP000186607"/>
    </source>
</evidence>
<evidence type="ECO:0000256" key="14">
    <source>
        <dbReference type="ARBA" id="ARBA00044770"/>
    </source>
</evidence>
<dbReference type="EC" id="2.4.99.28" evidence="14"/>
<dbReference type="EMBL" id="MSTI01000068">
    <property type="protein sequence ID" value="OLV18345.1"/>
    <property type="molecule type" value="Genomic_DNA"/>
</dbReference>
<evidence type="ECO:0000259" key="16">
    <source>
        <dbReference type="Pfam" id="PF00905"/>
    </source>
</evidence>
<keyword evidence="6" id="KW-0812">Transmembrane</keyword>
<evidence type="ECO:0000256" key="8">
    <source>
        <dbReference type="ARBA" id="ARBA00022960"/>
    </source>
</evidence>
<keyword evidence="9" id="KW-0573">Peptidoglycan synthesis</keyword>
<comment type="subcellular location">
    <subcellularLocation>
        <location evidence="1">Membrane</location>
    </subcellularLocation>
</comment>
<evidence type="ECO:0000256" key="4">
    <source>
        <dbReference type="ARBA" id="ARBA00022676"/>
    </source>
</evidence>
<evidence type="ECO:0000256" key="13">
    <source>
        <dbReference type="ARBA" id="ARBA00023316"/>
    </source>
</evidence>
<evidence type="ECO:0000256" key="1">
    <source>
        <dbReference type="ARBA" id="ARBA00004370"/>
    </source>
</evidence>
<name>A0A1U7NZJ9_9DEIO</name>
<dbReference type="GO" id="GO:0008658">
    <property type="term" value="F:penicillin binding"/>
    <property type="evidence" value="ECO:0007669"/>
    <property type="project" value="InterPro"/>
</dbReference>
<evidence type="ECO:0000256" key="10">
    <source>
        <dbReference type="ARBA" id="ARBA00022989"/>
    </source>
</evidence>
<keyword evidence="19" id="KW-1185">Reference proteome</keyword>
<evidence type="ECO:0000313" key="18">
    <source>
        <dbReference type="EMBL" id="OLV18345.1"/>
    </source>
</evidence>
<dbReference type="GO" id="GO:0071555">
    <property type="term" value="P:cell wall organization"/>
    <property type="evidence" value="ECO:0007669"/>
    <property type="project" value="UniProtKB-KW"/>
</dbReference>
<protein>
    <recommendedName>
        <fullName evidence="14">peptidoglycan glycosyltransferase</fullName>
        <ecNumber evidence="14">2.4.99.28</ecNumber>
    </recommendedName>
</protein>
<sequence>MNRSRSERNSLRQRLTFWRNPWPRTPFVQQPKSRWTLRRVMRAGLATVGVLTLGMMGLGVAGAWSTGSFTRVWNLRSELRPIEVQDRRGQPLGVIDHCREGQTTNAVPCRESLSVPLTGVSQAFLLAYVAKEDVRFFSHSGVDLGRLPRALLSGAGGSTLTMQLLKNNVLAGHFDYDTQRRGLGLVMARKATEFVLAPLVTLRYGRPEVLAMSVNSLPWIGIGQRKGVYDAAQAVFGVDPADLTLAQSAFLVGLLPAPGRYLVSENTPPETATARFRWMRSQQLLTLRILRSHGLISENDYLAAASVPLQPRLWRTEYAGSGGDLRIVSAARNPDYRNDPEPVWAMQELVRRELRAAGLNPSKVSRVVLTIDARAQAELSRRVSGEGATGPRPPGIAEGAAVVDVRGGGIVALASSTGGNQSSDAGRQWAAYAQRPVASTVKPLLYATAFGTGDGDLNQFSTFTDQATRYGSQAIGNNSGTFLGRAVTVREANARSLNTVAVQVGTGREAALRKVLAGVNYQEDSANRSSPALGTFRASPLTVAAAYGSFANGGTLCQPHLLAEVYGDGDRPLPLRRRDCQPLWDPVVAYETFDMLTGAVGDSVGHVKFLRPTLYQRLSGRAMPLGAKSGTTDDINDTWCAGVTPQYAMAVWIGDPDGRQSVPVGLYREQAACREIGLLRELPHDIRSVDVPPGITRVGGVAVPIPGLNPRNPVPPQ</sequence>
<dbReference type="GO" id="GO:0009252">
    <property type="term" value="P:peptidoglycan biosynthetic process"/>
    <property type="evidence" value="ECO:0007669"/>
    <property type="project" value="UniProtKB-KW"/>
</dbReference>
<dbReference type="InterPro" id="IPR012338">
    <property type="entry name" value="Beta-lactam/transpept-like"/>
</dbReference>
<dbReference type="Gene3D" id="3.40.710.10">
    <property type="entry name" value="DD-peptidase/beta-lactamase superfamily"/>
    <property type="match status" value="1"/>
</dbReference>
<dbReference type="SUPFAM" id="SSF53955">
    <property type="entry name" value="Lysozyme-like"/>
    <property type="match status" value="1"/>
</dbReference>
<keyword evidence="10" id="KW-1133">Transmembrane helix</keyword>
<dbReference type="GO" id="GO:0004180">
    <property type="term" value="F:carboxypeptidase activity"/>
    <property type="evidence" value="ECO:0007669"/>
    <property type="project" value="UniProtKB-KW"/>
</dbReference>
<dbReference type="RefSeq" id="WP_075832070.1">
    <property type="nucleotide sequence ID" value="NZ_MSTI01000068.1"/>
</dbReference>
<dbReference type="Pfam" id="PF00912">
    <property type="entry name" value="Transgly"/>
    <property type="match status" value="1"/>
</dbReference>
<dbReference type="GO" id="GO:0008955">
    <property type="term" value="F:peptidoglycan glycosyltransferase activity"/>
    <property type="evidence" value="ECO:0007669"/>
    <property type="project" value="UniProtKB-EC"/>
</dbReference>
<keyword evidence="2" id="KW-0121">Carboxypeptidase</keyword>
<reference evidence="18 19" key="1">
    <citation type="submission" date="2017-01" db="EMBL/GenBank/DDBJ databases">
        <title>Genome Analysis of Deinococcus marmoris KOPRI26562.</title>
        <authorList>
            <person name="Kim J.H."/>
            <person name="Oh H.-M."/>
        </authorList>
    </citation>
    <scope>NUCLEOTIDE SEQUENCE [LARGE SCALE GENOMIC DNA]</scope>
    <source>
        <strain evidence="18 19">KOPRI26562</strain>
    </source>
</reference>
<evidence type="ECO:0000256" key="7">
    <source>
        <dbReference type="ARBA" id="ARBA00022801"/>
    </source>
</evidence>
<dbReference type="Proteomes" id="UP000186607">
    <property type="component" value="Unassembled WGS sequence"/>
</dbReference>
<dbReference type="InterPro" id="IPR001460">
    <property type="entry name" value="PCN-bd_Tpept"/>
</dbReference>
<evidence type="ECO:0000256" key="2">
    <source>
        <dbReference type="ARBA" id="ARBA00022645"/>
    </source>
</evidence>
<keyword evidence="5" id="KW-0808">Transferase</keyword>
<evidence type="ECO:0000256" key="9">
    <source>
        <dbReference type="ARBA" id="ARBA00022984"/>
    </source>
</evidence>
<keyword evidence="7" id="KW-0378">Hydrolase</keyword>
<keyword evidence="3" id="KW-0645">Protease</keyword>
<dbReference type="GO" id="GO:0006508">
    <property type="term" value="P:proteolysis"/>
    <property type="evidence" value="ECO:0007669"/>
    <property type="project" value="UniProtKB-KW"/>
</dbReference>
<dbReference type="eggNOG" id="COG0744">
    <property type="taxonomic scope" value="Bacteria"/>
</dbReference>
<dbReference type="AlphaFoldDB" id="A0A1U7NZJ9"/>
<dbReference type="GO" id="GO:0008360">
    <property type="term" value="P:regulation of cell shape"/>
    <property type="evidence" value="ECO:0007669"/>
    <property type="project" value="UniProtKB-KW"/>
</dbReference>
<feature type="domain" description="Penicillin-binding protein transpeptidase" evidence="16">
    <location>
        <begin position="400"/>
        <end position="657"/>
    </location>
</feature>
<gene>
    <name evidence="18" type="ORF">BOO71_0006130</name>
</gene>
<dbReference type="GO" id="GO:0016020">
    <property type="term" value="C:membrane"/>
    <property type="evidence" value="ECO:0007669"/>
    <property type="project" value="UniProtKB-SubCell"/>
</dbReference>
<keyword evidence="11" id="KW-0472">Membrane</keyword>
<evidence type="ECO:0000259" key="17">
    <source>
        <dbReference type="Pfam" id="PF00912"/>
    </source>
</evidence>